<evidence type="ECO:0000259" key="9">
    <source>
        <dbReference type="PROSITE" id="PS51192"/>
    </source>
</evidence>
<feature type="short sequence motif" description="Q motif" evidence="6">
    <location>
        <begin position="2"/>
        <end position="30"/>
    </location>
</feature>
<dbReference type="OrthoDB" id="10259640at2759"/>
<sequence length="733" mass="82297">MPSFTEFGLSEETLQGLEENKYVEPKPIQAATIPVAMEGKDILGAAETGSGKTLAFVIPVLERLAEMKWSSMYGIAVIIITPTRELAVQIYEVFKKVGKYHHFSVGTIIGGQGRMYERPRISSCNIVICTPGRLLDHMDSNPDFKTDNVQMLVLDEADQILDHGFKEAVDSIIANLPDERQTLLFSATQTRKVKDLARLSLKEPVDINMRQPNNVDPSQTISSSKKQKDGSVSTPQTLVQSYVVLQAEEKLRYLWSFVKARAGKKILVFVTTSKQAKFFDGILRQNKLTNVLSFHGKMSQPKRLQEYGKFERKTNTIMIATDVLARGMDFPDVEFVLQLDQPRDAKEYVHRAGRTARNGQKGTSVLCLLPSEEEAFISQLDKMGIRPHKIKVTPRDLMSLPFLPENILARDYELRVLAQKCFETYLKSLNLGRQKDILQIDLPAYAQSLGLQDTPKLRLNRSQRRDAKKGVTEEPLTITPKTFSTDKSTEDNEENDDDDMVLKPKVNKKTEVVAEKAGEGNESFISEGRKAKIVVRTAAAKRVLKKGIQANIRIKFDEEGNPEGVATVVESGVQPIGLNLEEARQRITMSAKERKEADKRRIRALRKEQMKKRKEMRRKEGQPGSKMDMEDMEDGGGDFGGVTLGGYEEEDEGGFEALEEAVEEVEHVSAERELKTKKRKRDEAEGLLMKKEKKNSSASKVSPLSAKKGPSRKEQSSSLINDEDFALQLLDAA</sequence>
<evidence type="ECO:0000313" key="12">
    <source>
        <dbReference type="EMBL" id="GAV07649.1"/>
    </source>
</evidence>
<feature type="domain" description="DEAD-box RNA helicase Q" evidence="11">
    <location>
        <begin position="2"/>
        <end position="30"/>
    </location>
</feature>
<evidence type="ECO:0000256" key="3">
    <source>
        <dbReference type="ARBA" id="ARBA00022806"/>
    </source>
</evidence>
<protein>
    <recommendedName>
        <fullName evidence="7">ATP-dependent RNA helicase</fullName>
        <ecNumber evidence="7">3.6.4.13</ecNumber>
    </recommendedName>
</protein>
<dbReference type="SMART" id="SM01178">
    <property type="entry name" value="DUF4217"/>
    <property type="match status" value="1"/>
</dbReference>
<dbReference type="SMART" id="SM00490">
    <property type="entry name" value="HELICc"/>
    <property type="match status" value="1"/>
</dbReference>
<feature type="compositionally biased region" description="Basic and acidic residues" evidence="8">
    <location>
        <begin position="664"/>
        <end position="674"/>
    </location>
</feature>
<keyword evidence="2 7" id="KW-0378">Hydrolase</keyword>
<dbReference type="Gene3D" id="3.40.50.300">
    <property type="entry name" value="P-loop containing nucleotide triphosphate hydrolases"/>
    <property type="match status" value="2"/>
</dbReference>
<feature type="region of interest" description="Disordered" evidence="8">
    <location>
        <begin position="456"/>
        <end position="499"/>
    </location>
</feature>
<evidence type="ECO:0000259" key="10">
    <source>
        <dbReference type="PROSITE" id="PS51194"/>
    </source>
</evidence>
<dbReference type="InterPro" id="IPR025313">
    <property type="entry name" value="SPB4-like_CTE"/>
</dbReference>
<evidence type="ECO:0000256" key="5">
    <source>
        <dbReference type="ARBA" id="ARBA00022884"/>
    </source>
</evidence>
<dbReference type="EC" id="3.6.4.13" evidence="7"/>
<dbReference type="AlphaFoldDB" id="A0A1D1W975"/>
<dbReference type="GO" id="GO:0016787">
    <property type="term" value="F:hydrolase activity"/>
    <property type="evidence" value="ECO:0007669"/>
    <property type="project" value="UniProtKB-KW"/>
</dbReference>
<feature type="compositionally biased region" description="Basic and acidic residues" evidence="8">
    <location>
        <begin position="463"/>
        <end position="472"/>
    </location>
</feature>
<comment type="catalytic activity">
    <reaction evidence="7">
        <text>ATP + H2O = ADP + phosphate + H(+)</text>
        <dbReference type="Rhea" id="RHEA:13065"/>
        <dbReference type="ChEBI" id="CHEBI:15377"/>
        <dbReference type="ChEBI" id="CHEBI:15378"/>
        <dbReference type="ChEBI" id="CHEBI:30616"/>
        <dbReference type="ChEBI" id="CHEBI:43474"/>
        <dbReference type="ChEBI" id="CHEBI:456216"/>
        <dbReference type="EC" id="3.6.4.13"/>
    </reaction>
</comment>
<comment type="function">
    <text evidence="7">RNA helicase.</text>
</comment>
<dbReference type="InterPro" id="IPR027417">
    <property type="entry name" value="P-loop_NTPase"/>
</dbReference>
<dbReference type="PROSITE" id="PS51195">
    <property type="entry name" value="Q_MOTIF"/>
    <property type="match status" value="1"/>
</dbReference>
<dbReference type="Pfam" id="PF00270">
    <property type="entry name" value="DEAD"/>
    <property type="match status" value="1"/>
</dbReference>
<evidence type="ECO:0000256" key="2">
    <source>
        <dbReference type="ARBA" id="ARBA00022801"/>
    </source>
</evidence>
<feature type="compositionally biased region" description="Basic residues" evidence="8">
    <location>
        <begin position="606"/>
        <end position="616"/>
    </location>
</feature>
<dbReference type="GO" id="GO:0003723">
    <property type="term" value="F:RNA binding"/>
    <property type="evidence" value="ECO:0007669"/>
    <property type="project" value="UniProtKB-UniRule"/>
</dbReference>
<proteinExistence type="inferred from homology"/>
<evidence type="ECO:0000256" key="7">
    <source>
        <dbReference type="RuleBase" id="RU365068"/>
    </source>
</evidence>
<comment type="caution">
    <text evidence="12">The sequence shown here is derived from an EMBL/GenBank/DDBJ whole genome shotgun (WGS) entry which is preliminary data.</text>
</comment>
<dbReference type="InterPro" id="IPR001650">
    <property type="entry name" value="Helicase_C-like"/>
</dbReference>
<dbReference type="CDD" id="cd18787">
    <property type="entry name" value="SF2_C_DEAD"/>
    <property type="match status" value="1"/>
</dbReference>
<dbReference type="InterPro" id="IPR014001">
    <property type="entry name" value="Helicase_ATP-bd"/>
</dbReference>
<dbReference type="GO" id="GO:0003724">
    <property type="term" value="F:RNA helicase activity"/>
    <property type="evidence" value="ECO:0007669"/>
    <property type="project" value="UniProtKB-EC"/>
</dbReference>
<dbReference type="STRING" id="947166.A0A1D1W975"/>
<evidence type="ECO:0000256" key="6">
    <source>
        <dbReference type="PROSITE-ProRule" id="PRU00552"/>
    </source>
</evidence>
<comment type="similarity">
    <text evidence="7">Belongs to the DEAD box helicase family.</text>
</comment>
<dbReference type="CDD" id="cd17941">
    <property type="entry name" value="DEADc_DDX10"/>
    <property type="match status" value="1"/>
</dbReference>
<dbReference type="InterPro" id="IPR014014">
    <property type="entry name" value="RNA_helicase_DEAD_Q_motif"/>
</dbReference>
<dbReference type="PROSITE" id="PS51192">
    <property type="entry name" value="HELICASE_ATP_BIND_1"/>
    <property type="match status" value="1"/>
</dbReference>
<dbReference type="InterPro" id="IPR011545">
    <property type="entry name" value="DEAD/DEAH_box_helicase_dom"/>
</dbReference>
<feature type="region of interest" description="Disordered" evidence="8">
    <location>
        <begin position="606"/>
        <end position="724"/>
    </location>
</feature>
<accession>A0A1D1W975</accession>
<keyword evidence="5 7" id="KW-0694">RNA-binding</keyword>
<dbReference type="SUPFAM" id="SSF52540">
    <property type="entry name" value="P-loop containing nucleoside triphosphate hydrolases"/>
    <property type="match status" value="2"/>
</dbReference>
<evidence type="ECO:0000313" key="13">
    <source>
        <dbReference type="Proteomes" id="UP000186922"/>
    </source>
</evidence>
<feature type="compositionally biased region" description="Basic and acidic residues" evidence="8">
    <location>
        <begin position="681"/>
        <end position="690"/>
    </location>
</feature>
<dbReference type="PANTHER" id="PTHR24031">
    <property type="entry name" value="RNA HELICASE"/>
    <property type="match status" value="1"/>
</dbReference>
<feature type="compositionally biased region" description="Acidic residues" evidence="8">
    <location>
        <begin position="647"/>
        <end position="663"/>
    </location>
</feature>
<reference evidence="12 13" key="1">
    <citation type="journal article" date="2016" name="Nat. Commun.">
        <title>Extremotolerant tardigrade genome and improved radiotolerance of human cultured cells by tardigrade-unique protein.</title>
        <authorList>
            <person name="Hashimoto T."/>
            <person name="Horikawa D.D."/>
            <person name="Saito Y."/>
            <person name="Kuwahara H."/>
            <person name="Kozuka-Hata H."/>
            <person name="Shin-I T."/>
            <person name="Minakuchi Y."/>
            <person name="Ohishi K."/>
            <person name="Motoyama A."/>
            <person name="Aizu T."/>
            <person name="Enomoto A."/>
            <person name="Kondo K."/>
            <person name="Tanaka S."/>
            <person name="Hara Y."/>
            <person name="Koshikawa S."/>
            <person name="Sagara H."/>
            <person name="Miura T."/>
            <person name="Yokobori S."/>
            <person name="Miyagawa K."/>
            <person name="Suzuki Y."/>
            <person name="Kubo T."/>
            <person name="Oyama M."/>
            <person name="Kohara Y."/>
            <person name="Fujiyama A."/>
            <person name="Arakawa K."/>
            <person name="Katayama T."/>
            <person name="Toyoda A."/>
            <person name="Kunieda T."/>
        </authorList>
    </citation>
    <scope>NUCLEOTIDE SEQUENCE [LARGE SCALE GENOMIC DNA]</scope>
    <source>
        <strain evidence="12 13">YOKOZUNA-1</strain>
    </source>
</reference>
<gene>
    <name evidence="12" type="primary">RvY_17464-1</name>
    <name evidence="12" type="synonym">RvY_17464.1</name>
    <name evidence="12" type="ORF">RvY_17464</name>
</gene>
<feature type="domain" description="Helicase C-terminal" evidence="10">
    <location>
        <begin position="237"/>
        <end position="398"/>
    </location>
</feature>
<dbReference type="EMBL" id="BDGG01000015">
    <property type="protein sequence ID" value="GAV07649.1"/>
    <property type="molecule type" value="Genomic_DNA"/>
</dbReference>
<dbReference type="PROSITE" id="PS51194">
    <property type="entry name" value="HELICASE_CTER"/>
    <property type="match status" value="1"/>
</dbReference>
<keyword evidence="1 7" id="KW-0547">Nucleotide-binding</keyword>
<feature type="compositionally biased region" description="Polar residues" evidence="8">
    <location>
        <begin position="210"/>
        <end position="232"/>
    </location>
</feature>
<evidence type="ECO:0000256" key="4">
    <source>
        <dbReference type="ARBA" id="ARBA00022840"/>
    </source>
</evidence>
<evidence type="ECO:0000259" key="11">
    <source>
        <dbReference type="PROSITE" id="PS51195"/>
    </source>
</evidence>
<keyword evidence="3 7" id="KW-0347">Helicase</keyword>
<comment type="domain">
    <text evidence="7">The Q motif is unique to and characteristic of the DEAD box family of RNA helicases and controls ATP binding and hydrolysis.</text>
</comment>
<evidence type="ECO:0000256" key="8">
    <source>
        <dbReference type="SAM" id="MobiDB-lite"/>
    </source>
</evidence>
<feature type="domain" description="Helicase ATP-binding" evidence="9">
    <location>
        <begin position="33"/>
        <end position="207"/>
    </location>
</feature>
<keyword evidence="4 7" id="KW-0067">ATP-binding</keyword>
<feature type="region of interest" description="Disordered" evidence="8">
    <location>
        <begin position="207"/>
        <end position="232"/>
    </location>
</feature>
<name>A0A1D1W975_RAMVA</name>
<organism evidence="12 13">
    <name type="scientific">Ramazzottius varieornatus</name>
    <name type="common">Water bear</name>
    <name type="synonym">Tardigrade</name>
    <dbReference type="NCBI Taxonomy" id="947166"/>
    <lineage>
        <taxon>Eukaryota</taxon>
        <taxon>Metazoa</taxon>
        <taxon>Ecdysozoa</taxon>
        <taxon>Tardigrada</taxon>
        <taxon>Eutardigrada</taxon>
        <taxon>Parachela</taxon>
        <taxon>Hypsibioidea</taxon>
        <taxon>Ramazzottiidae</taxon>
        <taxon>Ramazzottius</taxon>
    </lineage>
</organism>
<dbReference type="SMART" id="SM00487">
    <property type="entry name" value="DEXDc"/>
    <property type="match status" value="1"/>
</dbReference>
<dbReference type="Proteomes" id="UP000186922">
    <property type="component" value="Unassembled WGS sequence"/>
</dbReference>
<dbReference type="GO" id="GO:0005524">
    <property type="term" value="F:ATP binding"/>
    <property type="evidence" value="ECO:0007669"/>
    <property type="project" value="UniProtKB-UniRule"/>
</dbReference>
<evidence type="ECO:0000256" key="1">
    <source>
        <dbReference type="ARBA" id="ARBA00022741"/>
    </source>
</evidence>
<keyword evidence="13" id="KW-1185">Reference proteome</keyword>
<dbReference type="Pfam" id="PF00271">
    <property type="entry name" value="Helicase_C"/>
    <property type="match status" value="1"/>
</dbReference>